<dbReference type="GO" id="GO:0008113">
    <property type="term" value="F:peptide-methionine (S)-S-oxide reductase activity"/>
    <property type="evidence" value="ECO:0007669"/>
    <property type="project" value="UniProtKB-EC"/>
</dbReference>
<evidence type="ECO:0008006" key="4">
    <source>
        <dbReference type="Google" id="ProtNLM"/>
    </source>
</evidence>
<dbReference type="RefSeq" id="XP_005791585.1">
    <property type="nucleotide sequence ID" value="XM_005791528.1"/>
</dbReference>
<dbReference type="PaxDb" id="2903-EOD39156"/>
<proteinExistence type="inferred from homology"/>
<dbReference type="AlphaFoldDB" id="A0A0D3KTS1"/>
<dbReference type="Gene3D" id="3.50.50.60">
    <property type="entry name" value="FAD/NAD(P)-binding domain"/>
    <property type="match status" value="1"/>
</dbReference>
<dbReference type="eggNOG" id="ENOG502RPC9">
    <property type="taxonomic scope" value="Eukaryota"/>
</dbReference>
<dbReference type="PANTHER" id="PTHR42877:SF5">
    <property type="entry name" value="L-ORNITHINE N(5)-MONOOXYGENASE-RELATED"/>
    <property type="match status" value="1"/>
</dbReference>
<dbReference type="KEGG" id="ehx:EMIHUDRAFT_251479"/>
<dbReference type="InterPro" id="IPR051209">
    <property type="entry name" value="FAD-bind_Monooxygenase_sf"/>
</dbReference>
<accession>A0A0D3KTS1</accession>
<dbReference type="InterPro" id="IPR036188">
    <property type="entry name" value="FAD/NAD-bd_sf"/>
</dbReference>
<dbReference type="PANTHER" id="PTHR42877">
    <property type="entry name" value="L-ORNITHINE N(5)-MONOOXYGENASE-RELATED"/>
    <property type="match status" value="1"/>
</dbReference>
<organism evidence="2 3">
    <name type="scientific">Emiliania huxleyi (strain CCMP1516)</name>
    <dbReference type="NCBI Taxonomy" id="280463"/>
    <lineage>
        <taxon>Eukaryota</taxon>
        <taxon>Haptista</taxon>
        <taxon>Haptophyta</taxon>
        <taxon>Prymnesiophyceae</taxon>
        <taxon>Isochrysidales</taxon>
        <taxon>Noelaerhabdaceae</taxon>
        <taxon>Emiliania</taxon>
    </lineage>
</organism>
<dbReference type="HOGENOM" id="CLU_060657_0_0_1"/>
<reference evidence="3" key="1">
    <citation type="journal article" date="2013" name="Nature">
        <title>Pan genome of the phytoplankton Emiliania underpins its global distribution.</title>
        <authorList>
            <person name="Read B.A."/>
            <person name="Kegel J."/>
            <person name="Klute M.J."/>
            <person name="Kuo A."/>
            <person name="Lefebvre S.C."/>
            <person name="Maumus F."/>
            <person name="Mayer C."/>
            <person name="Miller J."/>
            <person name="Monier A."/>
            <person name="Salamov A."/>
            <person name="Young J."/>
            <person name="Aguilar M."/>
            <person name="Claverie J.M."/>
            <person name="Frickenhaus S."/>
            <person name="Gonzalez K."/>
            <person name="Herman E.K."/>
            <person name="Lin Y.C."/>
            <person name="Napier J."/>
            <person name="Ogata H."/>
            <person name="Sarno A.F."/>
            <person name="Shmutz J."/>
            <person name="Schroeder D."/>
            <person name="de Vargas C."/>
            <person name="Verret F."/>
            <person name="von Dassow P."/>
            <person name="Valentin K."/>
            <person name="Van de Peer Y."/>
            <person name="Wheeler G."/>
            <person name="Dacks J.B."/>
            <person name="Delwiche C.F."/>
            <person name="Dyhrman S.T."/>
            <person name="Glockner G."/>
            <person name="John U."/>
            <person name="Richards T."/>
            <person name="Worden A.Z."/>
            <person name="Zhang X."/>
            <person name="Grigoriev I.V."/>
            <person name="Allen A.E."/>
            <person name="Bidle K."/>
            <person name="Borodovsky M."/>
            <person name="Bowler C."/>
            <person name="Brownlee C."/>
            <person name="Cock J.M."/>
            <person name="Elias M."/>
            <person name="Gladyshev V.N."/>
            <person name="Groth M."/>
            <person name="Guda C."/>
            <person name="Hadaegh A."/>
            <person name="Iglesias-Rodriguez M.D."/>
            <person name="Jenkins J."/>
            <person name="Jones B.M."/>
            <person name="Lawson T."/>
            <person name="Leese F."/>
            <person name="Lindquist E."/>
            <person name="Lobanov A."/>
            <person name="Lomsadze A."/>
            <person name="Malik S.B."/>
            <person name="Marsh M.E."/>
            <person name="Mackinder L."/>
            <person name="Mock T."/>
            <person name="Mueller-Roeber B."/>
            <person name="Pagarete A."/>
            <person name="Parker M."/>
            <person name="Probert I."/>
            <person name="Quesneville H."/>
            <person name="Raines C."/>
            <person name="Rensing S.A."/>
            <person name="Riano-Pachon D.M."/>
            <person name="Richier S."/>
            <person name="Rokitta S."/>
            <person name="Shiraiwa Y."/>
            <person name="Soanes D.M."/>
            <person name="van der Giezen M."/>
            <person name="Wahlund T.M."/>
            <person name="Williams B."/>
            <person name="Wilson W."/>
            <person name="Wolfe G."/>
            <person name="Wurch L.L."/>
        </authorList>
    </citation>
    <scope>NUCLEOTIDE SEQUENCE</scope>
</reference>
<dbReference type="Proteomes" id="UP000013827">
    <property type="component" value="Unassembled WGS sequence"/>
</dbReference>
<dbReference type="GeneID" id="17284426"/>
<dbReference type="EnsemblProtists" id="EOD39156">
    <property type="protein sequence ID" value="EOD39156"/>
    <property type="gene ID" value="EMIHUDRAFT_251479"/>
</dbReference>
<evidence type="ECO:0000313" key="2">
    <source>
        <dbReference type="EnsemblProtists" id="EOD39156"/>
    </source>
</evidence>
<dbReference type="Gene3D" id="3.30.1060.10">
    <property type="entry name" value="Peptide methionine sulphoxide reductase MsrA"/>
    <property type="match status" value="1"/>
</dbReference>
<reference evidence="2" key="2">
    <citation type="submission" date="2024-10" db="UniProtKB">
        <authorList>
            <consortium name="EnsemblProtists"/>
        </authorList>
    </citation>
    <scope>IDENTIFICATION</scope>
</reference>
<evidence type="ECO:0000313" key="3">
    <source>
        <dbReference type="Proteomes" id="UP000013827"/>
    </source>
</evidence>
<protein>
    <recommendedName>
        <fullName evidence="4">Peptide-methionine (S)-S-oxide reductase</fullName>
    </recommendedName>
</protein>
<dbReference type="SUPFAM" id="SSF55068">
    <property type="entry name" value="Peptide methionine sulfoxide reductase"/>
    <property type="match status" value="1"/>
</dbReference>
<dbReference type="Pfam" id="PF13450">
    <property type="entry name" value="NAD_binding_8"/>
    <property type="match status" value="1"/>
</dbReference>
<name>A0A0D3KTS1_EMIH1</name>
<dbReference type="SUPFAM" id="SSF51905">
    <property type="entry name" value="FAD/NAD(P)-binding domain"/>
    <property type="match status" value="1"/>
</dbReference>
<comment type="similarity">
    <text evidence="1">Belongs to the FAD-binding monooxygenase family.</text>
</comment>
<dbReference type="InterPro" id="IPR036509">
    <property type="entry name" value="Met_Sox_Rdtase_MsrA_sf"/>
</dbReference>
<evidence type="ECO:0000256" key="1">
    <source>
        <dbReference type="ARBA" id="ARBA00010139"/>
    </source>
</evidence>
<keyword evidence="3" id="KW-1185">Reference proteome</keyword>
<sequence length="385" mass="41113">MPTGAASSSYGPETNVVDIVIIGAGLSGLVAAAYLKKEGIDSFIVVDEGAVGGTWRDHHFPNAGTDTEVPTYYPSFLPTPETSSQFGERDEILSYFAPVFAHFRPGLAKETSTSTGFPERHSSVYALLLLLSIADVGALRTPLSASRRAVLAGALALPASSRRAVADDSSDIEVYFGCGCFWHVQHEFVMAEKKLLGRSDLQITSRAGYAGGSGMQDGKVCYHNAAQISDYGSLGHAEVVRLRIPPTSFRAFAEEYVKLFDKDGNRPDQLGDRGLEYRNVVGIPGGGGSPLAKELVDASRENGDKLDFAKGKGGDPDARAVAFVMDTNSHPFYLGELYHQFHDGFAWGEDYPGEYNGITKKLVKSNMLADAGCPNGMLGVGIAGL</sequence>